<dbReference type="EMBL" id="FNTI01000001">
    <property type="protein sequence ID" value="SEE12865.1"/>
    <property type="molecule type" value="Genomic_DNA"/>
</dbReference>
<dbReference type="Proteomes" id="UP000183208">
    <property type="component" value="Unassembled WGS sequence"/>
</dbReference>
<dbReference type="SUPFAM" id="SSF51905">
    <property type="entry name" value="FAD/NAD(P)-binding domain"/>
    <property type="match status" value="1"/>
</dbReference>
<dbReference type="InterPro" id="IPR036188">
    <property type="entry name" value="FAD/NAD-bd_sf"/>
</dbReference>
<dbReference type="OrthoDB" id="9791689at2"/>
<proteinExistence type="predicted"/>
<gene>
    <name evidence="4" type="ORF">SAMN05444171_6354</name>
</gene>
<accession>A0A1M7FXX0</accession>
<dbReference type="GO" id="GO:0071949">
    <property type="term" value="F:FAD binding"/>
    <property type="evidence" value="ECO:0007669"/>
    <property type="project" value="InterPro"/>
</dbReference>
<dbReference type="PRINTS" id="PR00420">
    <property type="entry name" value="RNGMNOXGNASE"/>
</dbReference>
<dbReference type="InterPro" id="IPR050631">
    <property type="entry name" value="PheA/TfdB_FAD_monoxygenase"/>
</dbReference>
<dbReference type="PANTHER" id="PTHR43476">
    <property type="entry name" value="3-(3-HYDROXY-PHENYL)PROPIONATE/3-HYDROXYCINNAMIC ACID HYDROXYLASE"/>
    <property type="match status" value="1"/>
</dbReference>
<dbReference type="AlphaFoldDB" id="A0A1M7FXX0"/>
<reference evidence="4 5" key="1">
    <citation type="submission" date="2016-10" db="EMBL/GenBank/DDBJ databases">
        <authorList>
            <person name="de Groot N.N."/>
        </authorList>
    </citation>
    <scope>NUCLEOTIDE SEQUENCE [LARGE SCALE GENOMIC DNA]</scope>
    <source>
        <strain evidence="4 5">GAS522</strain>
    </source>
</reference>
<keyword evidence="2" id="KW-0520">NAD</keyword>
<dbReference type="RefSeq" id="WP_074827477.1">
    <property type="nucleotide sequence ID" value="NZ_FNTI01000001.1"/>
</dbReference>
<dbReference type="Pfam" id="PF01494">
    <property type="entry name" value="FAD_binding_3"/>
    <property type="match status" value="1"/>
</dbReference>
<evidence type="ECO:0000313" key="5">
    <source>
        <dbReference type="Proteomes" id="UP000183208"/>
    </source>
</evidence>
<dbReference type="InterPro" id="IPR002938">
    <property type="entry name" value="FAD-bd"/>
</dbReference>
<dbReference type="GO" id="GO:0004497">
    <property type="term" value="F:monooxygenase activity"/>
    <property type="evidence" value="ECO:0007669"/>
    <property type="project" value="UniProtKB-KW"/>
</dbReference>
<evidence type="ECO:0000256" key="2">
    <source>
        <dbReference type="ARBA" id="ARBA00023027"/>
    </source>
</evidence>
<feature type="domain" description="FAD-binding" evidence="3">
    <location>
        <begin position="2"/>
        <end position="337"/>
    </location>
</feature>
<evidence type="ECO:0000259" key="3">
    <source>
        <dbReference type="Pfam" id="PF01494"/>
    </source>
</evidence>
<keyword evidence="1" id="KW-0560">Oxidoreductase</keyword>
<keyword evidence="4" id="KW-0503">Monooxygenase</keyword>
<organism evidence="4 5">
    <name type="scientific">Bradyrhizobium lablabi</name>
    <dbReference type="NCBI Taxonomy" id="722472"/>
    <lineage>
        <taxon>Bacteria</taxon>
        <taxon>Pseudomonadati</taxon>
        <taxon>Pseudomonadota</taxon>
        <taxon>Alphaproteobacteria</taxon>
        <taxon>Hyphomicrobiales</taxon>
        <taxon>Nitrobacteraceae</taxon>
        <taxon>Bradyrhizobium</taxon>
    </lineage>
</organism>
<evidence type="ECO:0000313" key="4">
    <source>
        <dbReference type="EMBL" id="SEE12865.1"/>
    </source>
</evidence>
<name>A0A1M7FXX0_9BRAD</name>
<dbReference type="Gene3D" id="3.50.50.60">
    <property type="entry name" value="FAD/NAD(P)-binding domain"/>
    <property type="match status" value="1"/>
</dbReference>
<evidence type="ECO:0000256" key="1">
    <source>
        <dbReference type="ARBA" id="ARBA00023002"/>
    </source>
</evidence>
<protein>
    <submittedName>
        <fullName evidence="4">3-(3-hydroxy-phenyl)propionate hydroxylase/6-hydroxy-3-succinoylpyridine 3-monooxygenase</fullName>
    </submittedName>
</protein>
<sequence length="402" mass="44342">MTEVLIVGAGPVGLMTALGLAREGVSVTLLEAEDDIVYSPRAISYAWSILPALQLFGVLDDMIAAGHIVDDRCWRIFKTGETIVYNHDAVRGITDRPYSLTLGQDLLARVVLQHLQRYPNVRIHWGTKFAGLTQTPGKVVVAAEQAGAPVEFVADWVVAADGGRSAVRKAAGLTMDGFTWPQRFVVTNIYYDFEQYGWNSGYLVDPVYGAVVYKINLEGLWRFTFAEQTTQPLETVMDRIRQFIRTVLPGDQKYELALHTAYNMHQRTAATYRVGRVVLAGDAAHLTNPTSGFGLMGGLYDAFALSEALAAVVHGRASDEILDRYSELRRKVYHEVISPISSESLRLVFNSGDEDRLENDLALLRARKNDTEAMRKFLSAPAALETPSLVSGLTLTQRVAGS</sequence>
<dbReference type="Gene3D" id="3.30.70.2450">
    <property type="match status" value="1"/>
</dbReference>
<dbReference type="PANTHER" id="PTHR43476:SF4">
    <property type="entry name" value="BLR0106 PROTEIN"/>
    <property type="match status" value="1"/>
</dbReference>